<dbReference type="RefSeq" id="WP_133792794.1">
    <property type="nucleotide sequence ID" value="NZ_SOCA01000001.1"/>
</dbReference>
<proteinExistence type="predicted"/>
<comment type="caution">
    <text evidence="12">The sequence shown here is derived from an EMBL/GenBank/DDBJ whole genome shotgun (WGS) entry which is preliminary data.</text>
</comment>
<keyword evidence="1" id="KW-0240">DNA-directed RNA polymerase</keyword>
<dbReference type="PANTHER" id="PTHR30313">
    <property type="entry name" value="DNA PRIMASE"/>
    <property type="match status" value="1"/>
</dbReference>
<evidence type="ECO:0000256" key="5">
    <source>
        <dbReference type="ARBA" id="ARBA00022705"/>
    </source>
</evidence>
<evidence type="ECO:0000256" key="10">
    <source>
        <dbReference type="SAM" id="MobiDB-lite"/>
    </source>
</evidence>
<dbReference type="Gene3D" id="3.90.580.10">
    <property type="entry name" value="Zinc finger, CHC2-type domain"/>
    <property type="match status" value="1"/>
</dbReference>
<evidence type="ECO:0000259" key="11">
    <source>
        <dbReference type="PROSITE" id="PS50880"/>
    </source>
</evidence>
<keyword evidence="2" id="KW-0639">Primosome</keyword>
<evidence type="ECO:0000256" key="9">
    <source>
        <dbReference type="ARBA" id="ARBA00023163"/>
    </source>
</evidence>
<keyword evidence="3" id="KW-0808">Transferase</keyword>
<name>A0A4R7SRM0_9BACT</name>
<dbReference type="SUPFAM" id="SSF57783">
    <property type="entry name" value="Zinc beta-ribbon"/>
    <property type="match status" value="1"/>
</dbReference>
<keyword evidence="13" id="KW-1185">Reference proteome</keyword>
<organism evidence="12 13">
    <name type="scientific">Prosthecobacter fusiformis</name>
    <dbReference type="NCBI Taxonomy" id="48464"/>
    <lineage>
        <taxon>Bacteria</taxon>
        <taxon>Pseudomonadati</taxon>
        <taxon>Verrucomicrobiota</taxon>
        <taxon>Verrucomicrobiia</taxon>
        <taxon>Verrucomicrobiales</taxon>
        <taxon>Verrucomicrobiaceae</taxon>
        <taxon>Prosthecobacter</taxon>
    </lineage>
</organism>
<dbReference type="EMBL" id="SOCA01000001">
    <property type="protein sequence ID" value="TDU80798.1"/>
    <property type="molecule type" value="Genomic_DNA"/>
</dbReference>
<keyword evidence="8" id="KW-0862">Zinc</keyword>
<sequence>MSTSTASQNAFVDFKEVKSRIGILQVLERYGLLSNLKRAADRLSGPCPLHKGTNPTQFRVSVSRNCFNCFGTCGRGGNVIDFVSLREGISFRDAALLLQDWFMPDKAANRFAGTAPRQTTEASPRPSSQPLQPPPAVADDPDEDTGENPPLSFALKALKSDHPYLSARGLTEATIASYGIGYCAKGCLRGHVAIPIRNRDGVLTGYIGRWPGDPPQGQGKYKLPKGFRKSREVFNIDRAVHADSSDPLLVVEGVFDCLHLVQLGFSATVAILGSSLSPRQEILIREAARTKRPVYLLFDADEAGRKGASEAAMLLCSSSIVRIIDIGAYQPQPELLERSQVEALLTQHGATTP</sequence>
<accession>A0A4R7SRM0</accession>
<dbReference type="InterPro" id="IPR036977">
    <property type="entry name" value="DNA_primase_Znf_CHC2"/>
</dbReference>
<dbReference type="GO" id="GO:0003677">
    <property type="term" value="F:DNA binding"/>
    <property type="evidence" value="ECO:0007669"/>
    <property type="project" value="InterPro"/>
</dbReference>
<dbReference type="PANTHER" id="PTHR30313:SF2">
    <property type="entry name" value="DNA PRIMASE"/>
    <property type="match status" value="1"/>
</dbReference>
<evidence type="ECO:0000256" key="7">
    <source>
        <dbReference type="ARBA" id="ARBA00022771"/>
    </source>
</evidence>
<evidence type="ECO:0000256" key="8">
    <source>
        <dbReference type="ARBA" id="ARBA00022833"/>
    </source>
</evidence>
<dbReference type="GO" id="GO:0000428">
    <property type="term" value="C:DNA-directed RNA polymerase complex"/>
    <property type="evidence" value="ECO:0007669"/>
    <property type="project" value="UniProtKB-KW"/>
</dbReference>
<feature type="domain" description="Toprim" evidence="11">
    <location>
        <begin position="246"/>
        <end position="331"/>
    </location>
</feature>
<protein>
    <submittedName>
        <fullName evidence="12">DNA primase</fullName>
    </submittedName>
</protein>
<dbReference type="Proteomes" id="UP000295662">
    <property type="component" value="Unassembled WGS sequence"/>
</dbReference>
<evidence type="ECO:0000256" key="4">
    <source>
        <dbReference type="ARBA" id="ARBA00022695"/>
    </source>
</evidence>
<evidence type="ECO:0000256" key="1">
    <source>
        <dbReference type="ARBA" id="ARBA00022478"/>
    </source>
</evidence>
<dbReference type="GO" id="GO:0008270">
    <property type="term" value="F:zinc ion binding"/>
    <property type="evidence" value="ECO:0007669"/>
    <property type="project" value="UniProtKB-KW"/>
</dbReference>
<gene>
    <name evidence="12" type="ORF">EI77_00095</name>
</gene>
<dbReference type="GO" id="GO:0003899">
    <property type="term" value="F:DNA-directed RNA polymerase activity"/>
    <property type="evidence" value="ECO:0007669"/>
    <property type="project" value="InterPro"/>
</dbReference>
<keyword evidence="4" id="KW-0548">Nucleotidyltransferase</keyword>
<dbReference type="GO" id="GO:0005737">
    <property type="term" value="C:cytoplasm"/>
    <property type="evidence" value="ECO:0007669"/>
    <property type="project" value="TreeGrafter"/>
</dbReference>
<reference evidence="12 13" key="1">
    <citation type="submission" date="2019-03" db="EMBL/GenBank/DDBJ databases">
        <title>Genomic Encyclopedia of Archaeal and Bacterial Type Strains, Phase II (KMG-II): from individual species to whole genera.</title>
        <authorList>
            <person name="Goeker M."/>
        </authorList>
    </citation>
    <scope>NUCLEOTIDE SEQUENCE [LARGE SCALE GENOMIC DNA]</scope>
    <source>
        <strain evidence="12 13">ATCC 25309</strain>
    </source>
</reference>
<evidence type="ECO:0000313" key="13">
    <source>
        <dbReference type="Proteomes" id="UP000295662"/>
    </source>
</evidence>
<dbReference type="GO" id="GO:1990077">
    <property type="term" value="C:primosome complex"/>
    <property type="evidence" value="ECO:0007669"/>
    <property type="project" value="UniProtKB-KW"/>
</dbReference>
<dbReference type="InterPro" id="IPR050219">
    <property type="entry name" value="DnaG_primase"/>
</dbReference>
<dbReference type="SUPFAM" id="SSF56731">
    <property type="entry name" value="DNA primase core"/>
    <property type="match status" value="1"/>
</dbReference>
<evidence type="ECO:0000256" key="6">
    <source>
        <dbReference type="ARBA" id="ARBA00022723"/>
    </source>
</evidence>
<dbReference type="InterPro" id="IPR006171">
    <property type="entry name" value="TOPRIM_dom"/>
</dbReference>
<dbReference type="GO" id="GO:0006269">
    <property type="term" value="P:DNA replication, synthesis of primer"/>
    <property type="evidence" value="ECO:0007669"/>
    <property type="project" value="UniProtKB-KW"/>
</dbReference>
<dbReference type="SMART" id="SM00493">
    <property type="entry name" value="TOPRIM"/>
    <property type="match status" value="1"/>
</dbReference>
<dbReference type="CDD" id="cd03364">
    <property type="entry name" value="TOPRIM_DnaG_primases"/>
    <property type="match status" value="1"/>
</dbReference>
<dbReference type="InterPro" id="IPR034151">
    <property type="entry name" value="TOPRIM_DnaG_bac"/>
</dbReference>
<dbReference type="SMART" id="SM00400">
    <property type="entry name" value="ZnF_CHCC"/>
    <property type="match status" value="1"/>
</dbReference>
<dbReference type="Gene3D" id="3.40.1360.10">
    <property type="match status" value="1"/>
</dbReference>
<dbReference type="PROSITE" id="PS50880">
    <property type="entry name" value="TOPRIM"/>
    <property type="match status" value="1"/>
</dbReference>
<dbReference type="OrthoDB" id="188665at2"/>
<keyword evidence="6" id="KW-0479">Metal-binding</keyword>
<evidence type="ECO:0000256" key="3">
    <source>
        <dbReference type="ARBA" id="ARBA00022679"/>
    </source>
</evidence>
<feature type="region of interest" description="Disordered" evidence="10">
    <location>
        <begin position="113"/>
        <end position="151"/>
    </location>
</feature>
<dbReference type="AlphaFoldDB" id="A0A4R7SRM0"/>
<dbReference type="InterPro" id="IPR002694">
    <property type="entry name" value="Znf_CHC2"/>
</dbReference>
<keyword evidence="7" id="KW-0863">Zinc-finger</keyword>
<keyword evidence="5" id="KW-0235">DNA replication</keyword>
<evidence type="ECO:0000313" key="12">
    <source>
        <dbReference type="EMBL" id="TDU80798.1"/>
    </source>
</evidence>
<dbReference type="Pfam" id="PF13662">
    <property type="entry name" value="Toprim_4"/>
    <property type="match status" value="1"/>
</dbReference>
<keyword evidence="9" id="KW-0804">Transcription</keyword>
<evidence type="ECO:0000256" key="2">
    <source>
        <dbReference type="ARBA" id="ARBA00022515"/>
    </source>
</evidence>
<dbReference type="Pfam" id="PF01807">
    <property type="entry name" value="Zn_ribbon_DnaG"/>
    <property type="match status" value="1"/>
</dbReference>